<dbReference type="InterPro" id="IPR052586">
    <property type="entry name" value="ASCC2"/>
</dbReference>
<feature type="compositionally biased region" description="Pro residues" evidence="1">
    <location>
        <begin position="793"/>
        <end position="832"/>
    </location>
</feature>
<keyword evidence="4" id="KW-1185">Reference proteome</keyword>
<feature type="region of interest" description="Disordered" evidence="1">
    <location>
        <begin position="547"/>
        <end position="568"/>
    </location>
</feature>
<feature type="region of interest" description="Disordered" evidence="1">
    <location>
        <begin position="777"/>
        <end position="835"/>
    </location>
</feature>
<dbReference type="PANTHER" id="PTHR21494">
    <property type="entry name" value="ACTIVATING SIGNAL COINTEGRATOR 1 COMPLEX SUBUNIT 2 ASC-1 COMPLEX SUBUNIT P100"/>
    <property type="match status" value="1"/>
</dbReference>
<evidence type="ECO:0000259" key="2">
    <source>
        <dbReference type="Pfam" id="PF07744"/>
    </source>
</evidence>
<gene>
    <name evidence="3" type="ORF">CISIN_1g001097mg</name>
</gene>
<dbReference type="EMBL" id="KK784876">
    <property type="protein sequence ID" value="KDO81521.1"/>
    <property type="molecule type" value="Genomic_DNA"/>
</dbReference>
<name>A0A067H1S4_CITSI</name>
<accession>A0A067H1S4</accession>
<dbReference type="AlphaFoldDB" id="A0A067H1S4"/>
<evidence type="ECO:0000256" key="1">
    <source>
        <dbReference type="SAM" id="MobiDB-lite"/>
    </source>
</evidence>
<evidence type="ECO:0000313" key="3">
    <source>
        <dbReference type="EMBL" id="KDO81521.1"/>
    </source>
</evidence>
<sequence>MDTAEQPLKKRKLYDLPPESPKPVEGPQSDVVPPQTPPPLSQDEIQSRRRNKDEIRSVYECYRRLKACIAQKDARRLPELEQAYLSLITASRGCTSVQRIVADLVPRYALYCPTALEAATEVVIYMHNSSVALINRGEDADGVAFQTASACIFGLGDICRTASSEVPTSSVIRGICSAVFHNVLDFFISSFDGKDIIHTVDKEITKMLDSDEVFLGLKKKFSDEDESSLIKLSKFRLLSLLQIFFSSPKNLLAACFELFNPSVLEGIHKGQYFFSQITSRFDDDNMTHSFIIKDDGPKFPETSTKGKEASSEQLVSDDNHVGTSVLKSCLLGLALGKNPSLRRWMFSRYKKLCNLSSSNALPELSSALKRIFESFSEVAKEEGSEVDSDEDDSDPSKYANQQYLVARSANQHETSRELSGNESNSRVNEESCDVSFADKFSGQYPRPHGSVGPRETDFHSNAGSSHDSGCTRSMEYDTGDPGDFSCGRSSMPRDLPNPQMLSPAARTPLHFRNNSFEGRNHFPGRSSSEGALLMEFRTPEEATTAMAHLRQHRKSRSNYLPPNTGPANAAMSQIDGARSVPAAPIHVDIRSNRLGNISAGGFGSPHTAPFHSSQPGFHHATSFTVRPEISSMELSSPRVISENHGAAVQDGHSFQSNWSVSGRTEMPEAGFRKIDGHDSSIMVNPSQGGNMPCLPMATQGPIPPPQPIQPTQYLHPVYLPPNSSWDAGGSNHQLPSNPISPNVVPNTFHVNAVAAPFIPPSVTPLAQIQGAPMQNYDQMFSHPVAPPHLSSLPPQPAELPPLPPSPPPLPQSQPPLVPPPPNSPPPPPPSPVVEPMQVERSGQLLQYQWQGALCKSGVHYCTIYAQREESDICKYTHDISEPAEWPAKLDMTKRTDFRHVKSTFTSTPPNKREVCRLVPSSPGDHKGFQDFVSYLKQRECAGVIKIPAVKSIWARLMFILPYSQDICSMLSIAPNSSDCLVALVLPKETNFEWV</sequence>
<organism evidence="3 4">
    <name type="scientific">Citrus sinensis</name>
    <name type="common">Sweet orange</name>
    <name type="synonym">Citrus aurantium var. sinensis</name>
    <dbReference type="NCBI Taxonomy" id="2711"/>
    <lineage>
        <taxon>Eukaryota</taxon>
        <taxon>Viridiplantae</taxon>
        <taxon>Streptophyta</taxon>
        <taxon>Embryophyta</taxon>
        <taxon>Tracheophyta</taxon>
        <taxon>Spermatophyta</taxon>
        <taxon>Magnoliopsida</taxon>
        <taxon>eudicotyledons</taxon>
        <taxon>Gunneridae</taxon>
        <taxon>Pentapetalae</taxon>
        <taxon>rosids</taxon>
        <taxon>malvids</taxon>
        <taxon>Sapindales</taxon>
        <taxon>Rutaceae</taxon>
        <taxon>Aurantioideae</taxon>
        <taxon>Citrus</taxon>
    </lineage>
</organism>
<protein>
    <recommendedName>
        <fullName evidence="2">Spen paralogue and orthologue SPOC C-terminal domain-containing protein</fullName>
    </recommendedName>
</protein>
<dbReference type="Proteomes" id="UP000027120">
    <property type="component" value="Unassembled WGS sequence"/>
</dbReference>
<dbReference type="Pfam" id="PF07744">
    <property type="entry name" value="SPOC"/>
    <property type="match status" value="1"/>
</dbReference>
<feature type="region of interest" description="Disordered" evidence="1">
    <location>
        <begin position="409"/>
        <end position="431"/>
    </location>
</feature>
<dbReference type="CDD" id="cd21546">
    <property type="entry name" value="SPOC_FPA-like"/>
    <property type="match status" value="1"/>
</dbReference>
<feature type="compositionally biased region" description="Polar residues" evidence="1">
    <location>
        <begin position="409"/>
        <end position="426"/>
    </location>
</feature>
<feature type="domain" description="Spen paralogue and orthologue SPOC C-terminal" evidence="2">
    <location>
        <begin position="843"/>
        <end position="986"/>
    </location>
</feature>
<evidence type="ECO:0000313" key="4">
    <source>
        <dbReference type="Proteomes" id="UP000027120"/>
    </source>
</evidence>
<reference evidence="3 4" key="1">
    <citation type="submission" date="2014-04" db="EMBL/GenBank/DDBJ databases">
        <authorList>
            <consortium name="International Citrus Genome Consortium"/>
            <person name="Gmitter F."/>
            <person name="Chen C."/>
            <person name="Farmerie W."/>
            <person name="Harkins T."/>
            <person name="Desany B."/>
            <person name="Mohiuddin M."/>
            <person name="Kodira C."/>
            <person name="Borodovsky M."/>
            <person name="Lomsadze A."/>
            <person name="Burns P."/>
            <person name="Jenkins J."/>
            <person name="Prochnik S."/>
            <person name="Shu S."/>
            <person name="Chapman J."/>
            <person name="Pitluck S."/>
            <person name="Schmutz J."/>
            <person name="Rokhsar D."/>
        </authorList>
    </citation>
    <scope>NUCLEOTIDE SEQUENCE</scope>
</reference>
<proteinExistence type="predicted"/>
<dbReference type="InterPro" id="IPR012921">
    <property type="entry name" value="SPOC_C"/>
</dbReference>
<feature type="region of interest" description="Disordered" evidence="1">
    <location>
        <begin position="1"/>
        <end position="51"/>
    </location>
</feature>
<dbReference type="PANTHER" id="PTHR21494:SF2">
    <property type="entry name" value="NUCLEIC ACID BINDING PROTEIN"/>
    <property type="match status" value="1"/>
</dbReference>
<dbReference type="SMR" id="A0A067H1S4"/>